<gene>
    <name evidence="3" type="primary">sirA</name>
    <name evidence="3" type="ORF">KL86SPO_50063</name>
</gene>
<dbReference type="AlphaFoldDB" id="A0A212LXN8"/>
<dbReference type="CDD" id="cd03421">
    <property type="entry name" value="SirA_like_N"/>
    <property type="match status" value="1"/>
</dbReference>
<feature type="domain" description="UPF0033" evidence="2">
    <location>
        <begin position="6"/>
        <end position="30"/>
    </location>
</feature>
<protein>
    <submittedName>
        <fullName evidence="3">Selenium metabolism protein SirA</fullName>
    </submittedName>
</protein>
<dbReference type="Pfam" id="PF01206">
    <property type="entry name" value="TusA"/>
    <property type="match status" value="1"/>
</dbReference>
<dbReference type="InterPro" id="IPR001455">
    <property type="entry name" value="TusA-like"/>
</dbReference>
<dbReference type="InterPro" id="IPR019870">
    <property type="entry name" value="Se_metab_YedF"/>
</dbReference>
<dbReference type="SUPFAM" id="SSF75169">
    <property type="entry name" value="DsrEFH-like"/>
    <property type="match status" value="1"/>
</dbReference>
<sequence length="199" mass="21150">MSDRIVDCRGLVCPQPVIHTKKAVEETVSGKITIIVDNEVAKANVVKFASAHALGVAVEAKDGNYYISMIKGTGQQPQAVASLLAAAEAGGQVYLITQNTLGQGSPELGAVLMKAFMTTLLEIKPQPAALLFINSGIKLTIQDSPVLEQLRTLAGRGVSLLSCGTCLDYYQHKSDLAIGEITNMYTILETISTNKTVTL</sequence>
<name>A0A212LXN8_9FIRM</name>
<proteinExistence type="inferred from homology"/>
<evidence type="ECO:0000313" key="3">
    <source>
        <dbReference type="EMBL" id="SCM82292.1"/>
    </source>
</evidence>
<dbReference type="NCBIfam" id="TIGR03527">
    <property type="entry name" value="selenium_YedF"/>
    <property type="match status" value="1"/>
</dbReference>
<dbReference type="EMBL" id="FMJE01000005">
    <property type="protein sequence ID" value="SCM82292.1"/>
    <property type="molecule type" value="Genomic_DNA"/>
</dbReference>
<dbReference type="InterPro" id="IPR027396">
    <property type="entry name" value="DsrEFH-like"/>
</dbReference>
<evidence type="ECO:0000256" key="1">
    <source>
        <dbReference type="ARBA" id="ARBA00008984"/>
    </source>
</evidence>
<reference evidence="3" key="1">
    <citation type="submission" date="2016-08" db="EMBL/GenBank/DDBJ databases">
        <authorList>
            <person name="Seilhamer J.J."/>
        </authorList>
    </citation>
    <scope>NUCLEOTIDE SEQUENCE</scope>
    <source>
        <strain evidence="3">86</strain>
    </source>
</reference>
<dbReference type="PANTHER" id="PTHR33279:SF6">
    <property type="entry name" value="SULFUR CARRIER PROTEIN YEDF-RELATED"/>
    <property type="match status" value="1"/>
</dbReference>
<accession>A0A212LXN8</accession>
<organism evidence="3">
    <name type="scientific">uncultured Sporomusa sp</name>
    <dbReference type="NCBI Taxonomy" id="307249"/>
    <lineage>
        <taxon>Bacteria</taxon>
        <taxon>Bacillati</taxon>
        <taxon>Bacillota</taxon>
        <taxon>Negativicutes</taxon>
        <taxon>Selenomonadales</taxon>
        <taxon>Sporomusaceae</taxon>
        <taxon>Sporomusa</taxon>
        <taxon>environmental samples</taxon>
    </lineage>
</organism>
<dbReference type="RefSeq" id="WP_075756466.1">
    <property type="nucleotide sequence ID" value="NZ_LT608335.1"/>
</dbReference>
<evidence type="ECO:0000259" key="2">
    <source>
        <dbReference type="PROSITE" id="PS01148"/>
    </source>
</evidence>
<dbReference type="SUPFAM" id="SSF64307">
    <property type="entry name" value="SirA-like"/>
    <property type="match status" value="1"/>
</dbReference>
<dbReference type="Gene3D" id="3.30.110.40">
    <property type="entry name" value="TusA-like domain"/>
    <property type="match status" value="1"/>
</dbReference>
<dbReference type="PANTHER" id="PTHR33279">
    <property type="entry name" value="SULFUR CARRIER PROTEIN YEDF-RELATED"/>
    <property type="match status" value="1"/>
</dbReference>
<comment type="similarity">
    <text evidence="1">Belongs to the sulfur carrier protein TusA family.</text>
</comment>
<dbReference type="InterPro" id="IPR036868">
    <property type="entry name" value="TusA-like_sf"/>
</dbReference>
<dbReference type="PROSITE" id="PS01148">
    <property type="entry name" value="UPF0033"/>
    <property type="match status" value="1"/>
</dbReference>